<name>A0A8J4AYP0_9CHLO</name>
<feature type="compositionally biased region" description="Gly residues" evidence="1">
    <location>
        <begin position="599"/>
        <end position="622"/>
    </location>
</feature>
<evidence type="ECO:0000256" key="2">
    <source>
        <dbReference type="SAM" id="Phobius"/>
    </source>
</evidence>
<dbReference type="EMBL" id="BNCO01000008">
    <property type="protein sequence ID" value="GIL49935.1"/>
    <property type="molecule type" value="Genomic_DNA"/>
</dbReference>
<evidence type="ECO:0000313" key="4">
    <source>
        <dbReference type="Proteomes" id="UP000747399"/>
    </source>
</evidence>
<accession>A0A8J4AYP0</accession>
<feature type="compositionally biased region" description="Polar residues" evidence="1">
    <location>
        <begin position="136"/>
        <end position="145"/>
    </location>
</feature>
<feature type="compositionally biased region" description="Gly residues" evidence="1">
    <location>
        <begin position="1124"/>
        <end position="1134"/>
    </location>
</feature>
<sequence>MISSEHYLTTQRLHGSQRRHRGLVPTFGLKQCAGSHIIWYLVLCMNLATGLHGAIRVMPPCKLEHVDCNAHDASPKRSPGGKEDQLQTLLSNHDLTQQSRLPAFLPQLLTATTRALTSISPSLAPPSLLDLKSIPSKRSGSSTGTDGDALKDGSSGSSSGSSSGGGNRVVLEAPDGTATAPPNAFSQSGSISSPAPAAGGRDSGGSDGGGGGGTGKKHSTTIIIIIAVIAGTAGLAAAVILAIVLVRLWRRWRRRQDSQILDSEATTGERTFDSISSVSLSGTAKELPEDSARFNPVAAEEAEATPPPPLAEAKRDCLESTPFYPSSSKSLGSYPPRPCSSVYGGESVLSGGATGVMALRASSTLPFQPSAPAPTSASTPAVGMAAAGSGMGIAAVRASDSLRPSWRQYSVHSGGSDRGGGGGGGGNYSRGSNDGGAEPGLRPSWPGQVHRRGAFSWEPDGRLASTSARDDNFGGDGAAGTNASSEPCGALADALPAAPGSSMGRCSRPTGGSMVSASAITAGGWYDLFALEGTELAGVVTSGRPTTSARVGGPAGLAARRRRRSSDSTQILRRSRGEDTAAEALPPSSPRTASRDGDIGGGYGSGGGYGDGSGGGSRGSGSGSRSPLPPSQRMQPGSDTDRYMYTDRAAAAAAVASSRSPLTPRTHKPTGSEPYGLNEDSPYDGVRLGDGSSAAAADSSSSNSPGHPSVYAHSNRDLLRVQSRRPAFSDRTRGTLAAAVTTAVTSPCNGGGDAAVQPSVLHDISTRLEPRRGGFIHGNSISPYIVIPPLHMSFIRSQNCTGSVTAGISGGGSGPGSGGYAAWPPAASGQNSPCCSFGEGRTALTGDVGGRRRNSGCNVVGHSGNSYLVAAGKPGDLPTYVTAQPMQTPPSSASESPSAAEWVGGLSCRARSEMARRSTSVDHHDMSRTNATAAAARGDHGIGGGSGGGLSPAAALKATAAVESSDLDPVCARYNIRRPPRVQTSDAVVNGSDGGDGSPHRRSRAAQSGTGGRGHVAATAIWGQQQTGPHLLQLPEQLFNRTSAPSPSPCILSPLQPSLALEAAEAVTAQSHGSSVSMRPPAGLSVSVSRLTGAGYRTAPAAPINVDMNRSISPCSHNSTSGSADGGADGGDGAATGRRIAEELSPAFGPTAAMRARQMVKRSSSCGSSDGGTPYGMGGLVDSGVEANAETGAARLAMMKRLAVGPPRPAWGLIHAGIGPLKRSIASVQNARNKVDAGLSDSLTPAAVAAAAASVAAAPSAAAARGPRSSVPGRMLLSGSSSAAGDLSATSSLASGPFLRLVAEK</sequence>
<organism evidence="3 4">
    <name type="scientific">Volvox africanus</name>
    <dbReference type="NCBI Taxonomy" id="51714"/>
    <lineage>
        <taxon>Eukaryota</taxon>
        <taxon>Viridiplantae</taxon>
        <taxon>Chlorophyta</taxon>
        <taxon>core chlorophytes</taxon>
        <taxon>Chlorophyceae</taxon>
        <taxon>CS clade</taxon>
        <taxon>Chlamydomonadales</taxon>
        <taxon>Volvocaceae</taxon>
        <taxon>Volvox</taxon>
    </lineage>
</organism>
<feature type="region of interest" description="Disordered" evidence="1">
    <location>
        <begin position="982"/>
        <end position="1015"/>
    </location>
</feature>
<feature type="region of interest" description="Disordered" evidence="1">
    <location>
        <begin position="127"/>
        <end position="216"/>
    </location>
</feature>
<feature type="compositionally biased region" description="Low complexity" evidence="1">
    <location>
        <begin position="549"/>
        <end position="558"/>
    </location>
</feature>
<dbReference type="Proteomes" id="UP000747399">
    <property type="component" value="Unassembled WGS sequence"/>
</dbReference>
<keyword evidence="2" id="KW-0472">Membrane</keyword>
<comment type="caution">
    <text evidence="3">The sequence shown here is derived from an EMBL/GenBank/DDBJ whole genome shotgun (WGS) entry which is preliminary data.</text>
</comment>
<feature type="region of interest" description="Disordered" evidence="1">
    <location>
        <begin position="1110"/>
        <end position="1135"/>
    </location>
</feature>
<feature type="compositionally biased region" description="Gly residues" evidence="1">
    <location>
        <begin position="201"/>
        <end position="214"/>
    </location>
</feature>
<feature type="region of interest" description="Disordered" evidence="1">
    <location>
        <begin position="540"/>
        <end position="716"/>
    </location>
</feature>
<feature type="transmembrane region" description="Helical" evidence="2">
    <location>
        <begin position="222"/>
        <end position="249"/>
    </location>
</feature>
<evidence type="ECO:0000256" key="1">
    <source>
        <dbReference type="SAM" id="MobiDB-lite"/>
    </source>
</evidence>
<keyword evidence="2" id="KW-0812">Transmembrane</keyword>
<gene>
    <name evidence="3" type="ORF">Vafri_6247</name>
</gene>
<evidence type="ECO:0000313" key="3">
    <source>
        <dbReference type="EMBL" id="GIL49935.1"/>
    </source>
</evidence>
<feature type="compositionally biased region" description="Low complexity" evidence="1">
    <location>
        <begin position="1276"/>
        <end position="1291"/>
    </location>
</feature>
<feature type="transmembrane region" description="Helical" evidence="2">
    <location>
        <begin position="37"/>
        <end position="55"/>
    </location>
</feature>
<feature type="compositionally biased region" description="Low complexity" evidence="1">
    <location>
        <begin position="692"/>
        <end position="704"/>
    </location>
</feature>
<feature type="compositionally biased region" description="Gly residues" evidence="1">
    <location>
        <begin position="416"/>
        <end position="438"/>
    </location>
</feature>
<keyword evidence="2" id="KW-1133">Transmembrane helix</keyword>
<reference evidence="3" key="1">
    <citation type="journal article" date="2021" name="Proc. Natl. Acad. Sci. U.S.A.">
        <title>Three genomes in the algal genus Volvox reveal the fate of a haploid sex-determining region after a transition to homothallism.</title>
        <authorList>
            <person name="Yamamoto K."/>
            <person name="Hamaji T."/>
            <person name="Kawai-Toyooka H."/>
            <person name="Matsuzaki R."/>
            <person name="Takahashi F."/>
            <person name="Nishimura Y."/>
            <person name="Kawachi M."/>
            <person name="Noguchi H."/>
            <person name="Minakuchi Y."/>
            <person name="Umen J.G."/>
            <person name="Toyoda A."/>
            <person name="Nozaki H."/>
        </authorList>
    </citation>
    <scope>NUCLEOTIDE SEQUENCE</scope>
    <source>
        <strain evidence="3">NIES-3780</strain>
    </source>
</reference>
<feature type="compositionally biased region" description="Low complexity" evidence="1">
    <location>
        <begin position="186"/>
        <end position="200"/>
    </location>
</feature>
<feature type="region of interest" description="Disordered" evidence="1">
    <location>
        <begin position="1262"/>
        <end position="1291"/>
    </location>
</feature>
<keyword evidence="4" id="KW-1185">Reference proteome</keyword>
<proteinExistence type="predicted"/>
<protein>
    <submittedName>
        <fullName evidence="3">Uncharacterized protein</fullName>
    </submittedName>
</protein>
<feature type="region of interest" description="Disordered" evidence="1">
    <location>
        <begin position="407"/>
        <end position="484"/>
    </location>
</feature>